<dbReference type="OrthoDB" id="498632at2759"/>
<dbReference type="Gene3D" id="3.40.50.2000">
    <property type="entry name" value="Glycogen Phosphorylase B"/>
    <property type="match status" value="2"/>
</dbReference>
<organism evidence="6 7">
    <name type="scientific">Bathycoccus prasinos</name>
    <dbReference type="NCBI Taxonomy" id="41875"/>
    <lineage>
        <taxon>Eukaryota</taxon>
        <taxon>Viridiplantae</taxon>
        <taxon>Chlorophyta</taxon>
        <taxon>Mamiellophyceae</taxon>
        <taxon>Mamiellales</taxon>
        <taxon>Bathycoccaceae</taxon>
        <taxon>Bathycoccus</taxon>
    </lineage>
</organism>
<reference evidence="6 7" key="1">
    <citation type="submission" date="2011-10" db="EMBL/GenBank/DDBJ databases">
        <authorList>
            <person name="Genoscope - CEA"/>
        </authorList>
    </citation>
    <scope>NUCLEOTIDE SEQUENCE [LARGE SCALE GENOMIC DNA]</scope>
    <source>
        <strain evidence="6 7">RCC 1105</strain>
    </source>
</reference>
<dbReference type="STRING" id="41875.K8EGQ7"/>
<dbReference type="InterPro" id="IPR001296">
    <property type="entry name" value="Glyco_trans_1"/>
</dbReference>
<evidence type="ECO:0000256" key="2">
    <source>
        <dbReference type="SAM" id="MobiDB-lite"/>
    </source>
</evidence>
<evidence type="ECO:0000259" key="4">
    <source>
        <dbReference type="Pfam" id="PF00534"/>
    </source>
</evidence>
<feature type="compositionally biased region" description="Low complexity" evidence="2">
    <location>
        <begin position="7"/>
        <end position="26"/>
    </location>
</feature>
<keyword evidence="3" id="KW-0812">Transmembrane</keyword>
<evidence type="ECO:0000259" key="5">
    <source>
        <dbReference type="Pfam" id="PF13439"/>
    </source>
</evidence>
<proteinExistence type="predicted"/>
<feature type="compositionally biased region" description="Low complexity" evidence="2">
    <location>
        <begin position="240"/>
        <end position="249"/>
    </location>
</feature>
<dbReference type="eggNOG" id="KOG1111">
    <property type="taxonomic scope" value="Eukaryota"/>
</dbReference>
<dbReference type="RefSeq" id="XP_007512584.1">
    <property type="nucleotide sequence ID" value="XM_007512522.1"/>
</dbReference>
<dbReference type="Pfam" id="PF00534">
    <property type="entry name" value="Glycos_transf_1"/>
    <property type="match status" value="1"/>
</dbReference>
<dbReference type="PANTHER" id="PTHR45947:SF3">
    <property type="entry name" value="SULFOQUINOVOSYL TRANSFERASE SQD2"/>
    <property type="match status" value="1"/>
</dbReference>
<keyword evidence="1" id="KW-0328">Glycosyltransferase</keyword>
<name>K8EGQ7_9CHLO</name>
<feature type="region of interest" description="Disordered" evidence="2">
    <location>
        <begin position="1"/>
        <end position="31"/>
    </location>
</feature>
<feature type="compositionally biased region" description="Acidic residues" evidence="2">
    <location>
        <begin position="747"/>
        <end position="758"/>
    </location>
</feature>
<feature type="compositionally biased region" description="Acidic residues" evidence="2">
    <location>
        <begin position="1124"/>
        <end position="1143"/>
    </location>
</feature>
<evidence type="ECO:0000256" key="1">
    <source>
        <dbReference type="ARBA" id="ARBA00022676"/>
    </source>
</evidence>
<keyword evidence="3" id="KW-0472">Membrane</keyword>
<evidence type="ECO:0000313" key="7">
    <source>
        <dbReference type="Proteomes" id="UP000198341"/>
    </source>
</evidence>
<gene>
    <name evidence="6" type="ORF">Bathy06g03520</name>
</gene>
<feature type="region of interest" description="Disordered" evidence="2">
    <location>
        <begin position="737"/>
        <end position="770"/>
    </location>
</feature>
<keyword evidence="6" id="KW-0808">Transferase</keyword>
<evidence type="ECO:0000256" key="3">
    <source>
        <dbReference type="SAM" id="Phobius"/>
    </source>
</evidence>
<dbReference type="PANTHER" id="PTHR45947">
    <property type="entry name" value="SULFOQUINOVOSYL TRANSFERASE SQD2"/>
    <property type="match status" value="1"/>
</dbReference>
<feature type="transmembrane region" description="Helical" evidence="3">
    <location>
        <begin position="42"/>
        <end position="62"/>
    </location>
</feature>
<dbReference type="Proteomes" id="UP000198341">
    <property type="component" value="Chromosome 6"/>
</dbReference>
<feature type="compositionally biased region" description="Basic residues" evidence="2">
    <location>
        <begin position="210"/>
        <end position="220"/>
    </location>
</feature>
<feature type="compositionally biased region" description="Acidic residues" evidence="2">
    <location>
        <begin position="255"/>
        <end position="266"/>
    </location>
</feature>
<dbReference type="KEGG" id="bpg:Bathy06g03520"/>
<feature type="region of interest" description="Disordered" evidence="2">
    <location>
        <begin position="140"/>
        <end position="178"/>
    </location>
</feature>
<accession>K8EGQ7</accession>
<dbReference type="Pfam" id="PF13439">
    <property type="entry name" value="Glyco_transf_4"/>
    <property type="match status" value="1"/>
</dbReference>
<dbReference type="GO" id="GO:0016757">
    <property type="term" value="F:glycosyltransferase activity"/>
    <property type="evidence" value="ECO:0007669"/>
    <property type="project" value="UniProtKB-KW"/>
</dbReference>
<feature type="region of interest" description="Disordered" evidence="2">
    <location>
        <begin position="199"/>
        <end position="272"/>
    </location>
</feature>
<feature type="domain" description="Glycosyl transferase family 1" evidence="4">
    <location>
        <begin position="926"/>
        <end position="1093"/>
    </location>
</feature>
<dbReference type="GeneID" id="19015333"/>
<feature type="region of interest" description="Disordered" evidence="2">
    <location>
        <begin position="1115"/>
        <end position="1170"/>
    </location>
</feature>
<evidence type="ECO:0000313" key="6">
    <source>
        <dbReference type="EMBL" id="CCO17184.1"/>
    </source>
</evidence>
<dbReference type="InterPro" id="IPR050194">
    <property type="entry name" value="Glycosyltransferase_grp1"/>
</dbReference>
<dbReference type="EMBL" id="FO082273">
    <property type="protein sequence ID" value="CCO17184.1"/>
    <property type="molecule type" value="Genomic_DNA"/>
</dbReference>
<protein>
    <submittedName>
        <fullName evidence="6">Glycosyl transferase group 1</fullName>
    </submittedName>
</protein>
<dbReference type="AlphaFoldDB" id="K8EGQ7"/>
<keyword evidence="3" id="KW-1133">Transmembrane helix</keyword>
<feature type="domain" description="Glycosyltransferase subfamily 4-like N-terminal" evidence="5">
    <location>
        <begin position="707"/>
        <end position="902"/>
    </location>
</feature>
<dbReference type="SUPFAM" id="SSF53756">
    <property type="entry name" value="UDP-Glycosyltransferase/glycogen phosphorylase"/>
    <property type="match status" value="1"/>
</dbReference>
<sequence>MFPFRKSSTNNNSNNNNSSTTSSSSTGGRKTSAKKFQRIAKCVTRTTSLVVLLHVLFLFLYATVYRSRSRHHLHSNIPDLLRPDETFTTSARRLTCKLTFGDRSGRGFSDATNRPFDPMPSGSVMPFSGAFGSVGLERDTNARAKGNGMGGMSSSQGGDGSRVFAPPPPTSYSPPLSLDTGLNATIDTLIFPTLGAMEGISSSTRSSSSNKKKKYRSKKNAAKEDLNVDMKVVYSEGSERSSSGRIGSSNKRKEEEEEEEEEEASSDDDRLSSFLAGAGNTRNYGSIPSVAQYASRVFILTGISAWQTNAVELAEHFLMHYVTKHEIPARHVLCVIQSRSNNVDAELVSQIQDAFLRYGAFTDVYEGDALLYSVAAARFEEKLALAVDEDDWIVAVDLDEHLDTPHDESIARFLARADALGFNLVNGKWIDRVAEDGNLKTVSPTQTLDAQFPRQCYIGPTCDVRRNPTHRIFASDAPSKRLEAKHLIKFPTPKMRAGSATSNEPTPSSFSSSRRRLMRALFATDGATSLSTTQHQQHNHNKRRKVPRALLNVIAHKVSFPVLDVRVLHDFAIDDVISASLPSVHHEKVYPVPLKVQHYQWHDLAHKQMKVAAAGFERCDQLKHGAAKVAKNLARILSSYWRNKFSARKFGKHNFNNRDDLSNENSEHSSNLPANSLLQIVCPGIACGYESRDIRRVAIVTSVWEHVDGVSRTMKRVAEYLRERDDSEVMVVSPDLAKDDYQINQREEDEDEEDEEGEHTDPYSTLDPADRERILVTPVPHVAVPGRAEYKMSAPLQTAQKTILDAFDPKVIHVAAPDVLGHSAVEWARKRGACSVCSYHTAFDTYLQYYHAKLLVRPIRQMLSQFYRSCDVVATPSFAAAEHLEKMGVPFSKLGFFPRGVNEKMYNPSMRDRQYRIDKFEIDPSREHETIVILWVARTVREKGLMAFCRTIRELDTRVNDALPPFKVVVAGDGPDLPMVRKELANIKNVVILGHSGGLSLSKTYAGGDIFFFPSRTEVIPNNIIEAMASGLPVVTDNVGVNRAIVDDEKTGILISTTSADPVSSDIKNYADAIESLMTDAVKRRQMGTNARESTFGLTWDRTFRSLRHIYDRCRPGLPYSREDDGDEDKEEEEEEEEEEQNGDEGKDGKKKRKKPYQRDVIVDPSAPKSSLIYRLSKGMHGGFARSREAAANDDKEDEIERLQALQAAGFAGNVVLDGDENNDH</sequence>
<keyword evidence="7" id="KW-1185">Reference proteome</keyword>
<dbReference type="InterPro" id="IPR028098">
    <property type="entry name" value="Glyco_trans_4-like_N"/>
</dbReference>